<reference evidence="2 3" key="2">
    <citation type="journal article" date="2015" name="Genome Announc.">
        <title>Complete Genome Sequence of Hyperthermophilic Piezophilic Archaeon Palaeococcus pacificus DY20341T, Isolated from Deep-Sea Hydrothermal Sediments.</title>
        <authorList>
            <person name="Zeng X."/>
            <person name="Jebbar M."/>
            <person name="Shao Z."/>
        </authorList>
    </citation>
    <scope>NUCLEOTIDE SEQUENCE [LARGE SCALE GENOMIC DNA]</scope>
    <source>
        <strain evidence="2 3">DY20341</strain>
    </source>
</reference>
<dbReference type="STRING" id="1343739.PAP_06785"/>
<proteinExistence type="predicted"/>
<dbReference type="KEGG" id="ppac:PAP_06785"/>
<dbReference type="Proteomes" id="UP000027981">
    <property type="component" value="Chromosome"/>
</dbReference>
<protein>
    <submittedName>
        <fullName evidence="2">Uncharacterized protein</fullName>
    </submittedName>
</protein>
<reference evidence="3" key="1">
    <citation type="submission" date="2013-06" db="EMBL/GenBank/DDBJ databases">
        <title>Complete Genome Sequence of Hyperthermophilic Palaeococcus pacificus DY20341T, Isolated from a Deep-Sea Hydrothermal Sediments.</title>
        <authorList>
            <person name="Zeng X."/>
            <person name="Shao Z."/>
        </authorList>
    </citation>
    <scope>NUCLEOTIDE SEQUENCE [LARGE SCALE GENOMIC DNA]</scope>
    <source>
        <strain evidence="3">DY20341</strain>
    </source>
</reference>
<dbReference type="EMBL" id="CP006019">
    <property type="protein sequence ID" value="AIF69752.1"/>
    <property type="molecule type" value="Genomic_DNA"/>
</dbReference>
<keyword evidence="3" id="KW-1185">Reference proteome</keyword>
<sequence length="105" mass="12160">MILPIFRLLFMVPKFLWELAGMKRTLKRSRRAFKRGLLRNGMPKELAEELVREYDQLDEILSPGLMLKYTRSLADSRRHSGGFSAHRSKGDFSFPPEGFLGKMDA</sequence>
<gene>
    <name evidence="2" type="ORF">PAP_06785</name>
</gene>
<organism evidence="2 3">
    <name type="scientific">Palaeococcus pacificus DY20341</name>
    <dbReference type="NCBI Taxonomy" id="1343739"/>
    <lineage>
        <taxon>Archaea</taxon>
        <taxon>Methanobacteriati</taxon>
        <taxon>Methanobacteriota</taxon>
        <taxon>Thermococci</taxon>
        <taxon>Thermococcales</taxon>
        <taxon>Thermococcaceae</taxon>
        <taxon>Palaeococcus</taxon>
    </lineage>
</organism>
<accession>A0A075LUT1</accession>
<dbReference type="GeneID" id="24842473"/>
<evidence type="ECO:0000313" key="2">
    <source>
        <dbReference type="EMBL" id="AIF69752.1"/>
    </source>
</evidence>
<feature type="region of interest" description="Disordered" evidence="1">
    <location>
        <begin position="77"/>
        <end position="105"/>
    </location>
</feature>
<evidence type="ECO:0000313" key="3">
    <source>
        <dbReference type="Proteomes" id="UP000027981"/>
    </source>
</evidence>
<dbReference type="HOGENOM" id="CLU_176751_0_0_2"/>
<dbReference type="AlphaFoldDB" id="A0A075LUT1"/>
<name>A0A075LUT1_9EURY</name>
<dbReference type="eggNOG" id="arCOG09827">
    <property type="taxonomic scope" value="Archaea"/>
</dbReference>
<evidence type="ECO:0000256" key="1">
    <source>
        <dbReference type="SAM" id="MobiDB-lite"/>
    </source>
</evidence>
<dbReference type="RefSeq" id="WP_201769525.1">
    <property type="nucleotide sequence ID" value="NZ_CP006019.1"/>
</dbReference>
<dbReference type="OrthoDB" id="100920at2157"/>